<evidence type="ECO:0000313" key="3">
    <source>
        <dbReference type="Proteomes" id="UP000268048"/>
    </source>
</evidence>
<feature type="compositionally biased region" description="Basic and acidic residues" evidence="1">
    <location>
        <begin position="50"/>
        <end position="62"/>
    </location>
</feature>
<sequence>MHGVGLLGVVFLRVARGALRSLPASGKSPWDGLLKVNIATCARKAVQYMETDRSPRDGDRGRSVPLSMV</sequence>
<evidence type="ECO:0000313" key="2">
    <source>
        <dbReference type="EMBL" id="AZE52106.1"/>
    </source>
</evidence>
<evidence type="ECO:0000256" key="1">
    <source>
        <dbReference type="SAM" id="MobiDB-lite"/>
    </source>
</evidence>
<proteinExistence type="predicted"/>
<protein>
    <submittedName>
        <fullName evidence="2">Uncharacterized protein</fullName>
    </submittedName>
</protein>
<gene>
    <name evidence="2" type="ORF">C4K04_6478</name>
</gene>
<dbReference type="AlphaFoldDB" id="A0A3G7U0T4"/>
<feature type="region of interest" description="Disordered" evidence="1">
    <location>
        <begin position="49"/>
        <end position="69"/>
    </location>
</feature>
<accession>A0A3G7U0T4</accession>
<dbReference type="Proteomes" id="UP000268048">
    <property type="component" value="Chromosome"/>
</dbReference>
<organism evidence="2 3">
    <name type="scientific">Pseudomonas chlororaphis</name>
    <dbReference type="NCBI Taxonomy" id="587753"/>
    <lineage>
        <taxon>Bacteria</taxon>
        <taxon>Pseudomonadati</taxon>
        <taxon>Pseudomonadota</taxon>
        <taxon>Gammaproteobacteria</taxon>
        <taxon>Pseudomonadales</taxon>
        <taxon>Pseudomonadaceae</taxon>
        <taxon>Pseudomonas</taxon>
    </lineage>
</organism>
<name>A0A3G7U0T4_9PSED</name>
<dbReference type="EMBL" id="CP027753">
    <property type="protein sequence ID" value="AZE52106.1"/>
    <property type="molecule type" value="Genomic_DNA"/>
</dbReference>
<reference evidence="2 3" key="1">
    <citation type="submission" date="2018-03" db="EMBL/GenBank/DDBJ databases">
        <title>Diversity of phytobeneficial traits revealed by whole-genome analysis of worldwide-isolated phenazine-producing Pseudomonas spp.</title>
        <authorList>
            <person name="Biessy A."/>
            <person name="Novinscak A."/>
            <person name="Blom J."/>
            <person name="Leger G."/>
            <person name="Thomashow L.S."/>
            <person name="Cazorla F.M."/>
            <person name="Josic D."/>
            <person name="Filion M."/>
        </authorList>
    </citation>
    <scope>NUCLEOTIDE SEQUENCE [LARGE SCALE GENOMIC DNA]</scope>
    <source>
        <strain evidence="2 3">B25</strain>
    </source>
</reference>